<dbReference type="PATRIC" id="fig|1125779.3.peg.472"/>
<dbReference type="Proteomes" id="UP000014408">
    <property type="component" value="Unassembled WGS sequence"/>
</dbReference>
<keyword evidence="3" id="KW-1185">Reference proteome</keyword>
<comment type="caution">
    <text evidence="2">The sequence shown here is derived from an EMBL/GenBank/DDBJ whole genome shotgun (WGS) entry which is preliminary data.</text>
</comment>
<dbReference type="eggNOG" id="COG4842">
    <property type="taxonomic scope" value="Bacteria"/>
</dbReference>
<evidence type="ECO:0000256" key="1">
    <source>
        <dbReference type="SAM" id="MobiDB-lite"/>
    </source>
</evidence>
<evidence type="ECO:0000313" key="2">
    <source>
        <dbReference type="EMBL" id="EPD70455.1"/>
    </source>
</evidence>
<name>S2Z842_9CORY</name>
<proteinExistence type="predicted"/>
<evidence type="ECO:0000313" key="3">
    <source>
        <dbReference type="Proteomes" id="UP000014408"/>
    </source>
</evidence>
<dbReference type="AlphaFoldDB" id="S2Z842"/>
<organism evidence="2 3">
    <name type="scientific">Corynebacterium pyruviciproducens ATCC BAA-1742</name>
    <dbReference type="NCBI Taxonomy" id="1125779"/>
    <lineage>
        <taxon>Bacteria</taxon>
        <taxon>Bacillati</taxon>
        <taxon>Actinomycetota</taxon>
        <taxon>Actinomycetes</taxon>
        <taxon>Mycobacteriales</taxon>
        <taxon>Corynebacteriaceae</taxon>
        <taxon>Corynebacterium</taxon>
    </lineage>
</organism>
<feature type="region of interest" description="Disordered" evidence="1">
    <location>
        <begin position="511"/>
        <end position="560"/>
    </location>
</feature>
<feature type="compositionally biased region" description="Gly residues" evidence="1">
    <location>
        <begin position="515"/>
        <end position="527"/>
    </location>
</feature>
<gene>
    <name evidence="2" type="ORF">HMPREF1219_00484</name>
</gene>
<protein>
    <submittedName>
        <fullName evidence="2">Uncharacterized protein</fullName>
    </submittedName>
</protein>
<dbReference type="HOGENOM" id="CLU_038793_0_0_11"/>
<reference evidence="2 3" key="1">
    <citation type="submission" date="2013-05" db="EMBL/GenBank/DDBJ databases">
        <title>The Genome Sequence of Corynebacterium pyruviciproducens 1773O (ATCC BAA-1742).</title>
        <authorList>
            <consortium name="The Broad Institute Genomics Platform"/>
            <person name="Earl A."/>
            <person name="Ward D."/>
            <person name="Feldgarden M."/>
            <person name="Gevers D."/>
            <person name="Tong J."/>
            <person name="Walker B."/>
            <person name="Young S."/>
            <person name="Zeng Q."/>
            <person name="Gargeya S."/>
            <person name="Fitzgerald M."/>
            <person name="Haas B."/>
            <person name="Abouelleil A."/>
            <person name="Allen A.W."/>
            <person name="Alvarado L."/>
            <person name="Arachchi H.M."/>
            <person name="Berlin A.M."/>
            <person name="Chapman S.B."/>
            <person name="Gainer-Dewar J."/>
            <person name="Goldberg J."/>
            <person name="Griggs A."/>
            <person name="Gujja S."/>
            <person name="Hansen M."/>
            <person name="Howarth C."/>
            <person name="Imamovic A."/>
            <person name="Ireland A."/>
            <person name="Larimer J."/>
            <person name="McCowan C."/>
            <person name="Murphy C."/>
            <person name="Pearson M."/>
            <person name="Poon T.W."/>
            <person name="Priest M."/>
            <person name="Roberts A."/>
            <person name="Saif S."/>
            <person name="Shea T."/>
            <person name="Sisk P."/>
            <person name="Sykes S."/>
            <person name="Wortman J."/>
            <person name="Nusbaum C."/>
            <person name="Birren B."/>
        </authorList>
    </citation>
    <scope>NUCLEOTIDE SEQUENCE [LARGE SCALE GENOMIC DNA]</scope>
    <source>
        <strain evidence="2 3">ATCC BAA-1742</strain>
    </source>
</reference>
<dbReference type="STRING" id="1125779.HMPREF1219_00484"/>
<feature type="region of interest" description="Disordered" evidence="1">
    <location>
        <begin position="401"/>
        <end position="465"/>
    </location>
</feature>
<sequence length="601" mass="60610">MSIVHIDLNQLHESSQALQALGRIVEKNSSKGHRADQLASFTTVSGLDQLGTEHAGLLSSGPGSAVEVSRGLAGVIRGLARGVRETASGFSVQEELFARGLAELGREAEGCAKPVGREIAVLTMPEAMVPVPVVVAPKTIVPAHSAAELLQSYVTTHTSAIGEAVDSWRAVAESMDDVVARLRQVANDIQAANKGEVIDAIVGRLRTTSEAAQSFATNAEAMSRWTGRMQLTHKLGLAEASLINGSVLANPVFGAKQVGEKLAIIAYAKFAMPPLVALAEPRGTSLLSVTVPPSQGGTVEAELEDLAAESTRVLDRHIEAIRQGTPDRALVREYRALEGSAGLPDGRLEGGQAPATTAQSIAAPGVATVAPTPPSGGAAVAAQSAWTGSTSNGPTLGLVGAPVLGGSSAGSEPRRGNARGSVQRARPAATSPRGTVASASRGQAWKNATGKDSFEARRQSSRALNRRTVGTQLGAGLGLAGAGLGLAGAATANGAGAGAPGTGIGKSEAPLAQRGGVGATGGQGGGRVATSSPAAGGRGVAGTQRGVLPMGMGGNGQNRKSRTVKAVASGLEQDANVEAIIGPVPPMVPGTIGNWARNPRR</sequence>
<accession>S2Z842</accession>
<dbReference type="EMBL" id="ATBY01000008">
    <property type="protein sequence ID" value="EPD70455.1"/>
    <property type="molecule type" value="Genomic_DNA"/>
</dbReference>